<organism evidence="2 3">
    <name type="scientific">Dictyocaulus viviparus</name>
    <name type="common">Bovine lungworm</name>
    <dbReference type="NCBI Taxonomy" id="29172"/>
    <lineage>
        <taxon>Eukaryota</taxon>
        <taxon>Metazoa</taxon>
        <taxon>Ecdysozoa</taxon>
        <taxon>Nematoda</taxon>
        <taxon>Chromadorea</taxon>
        <taxon>Rhabditida</taxon>
        <taxon>Rhabditina</taxon>
        <taxon>Rhabditomorpha</taxon>
        <taxon>Strongyloidea</taxon>
        <taxon>Metastrongylidae</taxon>
        <taxon>Dictyocaulus</taxon>
    </lineage>
</organism>
<dbReference type="EMBL" id="KN716301">
    <property type="protein sequence ID" value="KJH47580.1"/>
    <property type="molecule type" value="Genomic_DNA"/>
</dbReference>
<feature type="coiled-coil region" evidence="1">
    <location>
        <begin position="5"/>
        <end position="93"/>
    </location>
</feature>
<evidence type="ECO:0000313" key="2">
    <source>
        <dbReference type="EMBL" id="KJH47580.1"/>
    </source>
</evidence>
<reference evidence="3" key="2">
    <citation type="journal article" date="2016" name="Sci. Rep.">
        <title>Dictyocaulus viviparus genome, variome and transcriptome elucidate lungworm biology and support future intervention.</title>
        <authorList>
            <person name="McNulty S.N."/>
            <person name="Strube C."/>
            <person name="Rosa B.A."/>
            <person name="Martin J.C."/>
            <person name="Tyagi R."/>
            <person name="Choi Y.J."/>
            <person name="Wang Q."/>
            <person name="Hallsworth Pepin K."/>
            <person name="Zhang X."/>
            <person name="Ozersky P."/>
            <person name="Wilson R.K."/>
            <person name="Sternberg P.W."/>
            <person name="Gasser R.B."/>
            <person name="Mitreva M."/>
        </authorList>
    </citation>
    <scope>NUCLEOTIDE SEQUENCE [LARGE SCALE GENOMIC DNA]</scope>
    <source>
        <strain evidence="3">HannoverDv2000</strain>
    </source>
</reference>
<protein>
    <submittedName>
        <fullName evidence="2">Uncharacterized protein</fullName>
    </submittedName>
</protein>
<dbReference type="Proteomes" id="UP000053766">
    <property type="component" value="Unassembled WGS sequence"/>
</dbReference>
<accession>A0A0D8XSR6</accession>
<dbReference type="Gene3D" id="1.20.5.1700">
    <property type="match status" value="1"/>
</dbReference>
<keyword evidence="1" id="KW-0175">Coiled coil</keyword>
<proteinExistence type="predicted"/>
<sequence length="195" mass="22527">MWLLKAELENTVEALKGEIWSLNSQLKASVLDREQLQDRVVSLDSSLMEEKKRADALDCELSEQTELTEKATRQAAEAENESNRRLAECLEMETRREQVEKAYAQLSEYYSQLQGAYNVIYAQMKQLESEKEYKNKHQHLSTSSSDEDNTLNVIDIIISELKLDGSKEDLYGKIVMIQNAVRAKLTEARIQFRFI</sequence>
<dbReference type="STRING" id="29172.A0A0D8XSR6"/>
<dbReference type="OrthoDB" id="5848316at2759"/>
<gene>
    <name evidence="2" type="ORF">DICVIV_06332</name>
</gene>
<evidence type="ECO:0000313" key="3">
    <source>
        <dbReference type="Proteomes" id="UP000053766"/>
    </source>
</evidence>
<keyword evidence="3" id="KW-1185">Reference proteome</keyword>
<evidence type="ECO:0000256" key="1">
    <source>
        <dbReference type="SAM" id="Coils"/>
    </source>
</evidence>
<reference evidence="2 3" key="1">
    <citation type="submission" date="2013-11" db="EMBL/GenBank/DDBJ databases">
        <title>Draft genome of the bovine lungworm Dictyocaulus viviparus.</title>
        <authorList>
            <person name="Mitreva M."/>
        </authorList>
    </citation>
    <scope>NUCLEOTIDE SEQUENCE [LARGE SCALE GENOMIC DNA]</scope>
    <source>
        <strain evidence="2 3">HannoverDv2000</strain>
    </source>
</reference>
<name>A0A0D8XSR6_DICVI</name>
<dbReference type="AlphaFoldDB" id="A0A0D8XSR6"/>